<dbReference type="Proteomes" id="UP000262073">
    <property type="component" value="Chromosome"/>
</dbReference>
<sequence>MKPLNLKMQAFGPFAGSQTIDFTQLGSNPLFLINGPTGSGKTSILDALCYALYGETTGNERDGAQMRCELAAAELATEVVLEFSLHQQRYRVARSPEQQVPKARGEGFTLSKHKASLYRITEADTLLTSKTSEVKAQITTLIGLSETQFRQVMVLPQGKFRELLLASSKEREDIFGQLFQTDIYKQIEYALKEQAAQISKSKNEFDNQIRGALQVAGETDEKALQAAVNQQAVALEQARVAEQQAASTVQQLRARLQQAQTLNAQFSRKAQAQASLHAHLQSEDSINQQATLLESALDARRIRNHYDQWQQSAQQQHALTDKVSQLQQQLDAAKTQHHTAEEALGQARQRAEQIDSLTAQQYQLEQVKQQLQERQATAQHIKRCEAAQLTHQQNLDKYQHVRQALEDKTTQATQALEQARQETARLGEVNGQIHQSERLIKDARRLTELDTRIAQCTKQTMASQQQTEDSAAQSQSAGRQADQLELHWHSSQAAALAAKLESAQPCPVCGSQEHPAPASFTGDPVSRVQVQKARQQAQQLADKASAAHSTLAQHRHELAQLKQQYTELADEIGEQGTCSLADLQQQLTDLQARLASIKAIDLTTLEDSLTALKQRCKNGDATISELRDTQVTNNTELVQYQQQYHALSKKIASEYQDDAAVDAQIAQVKAQISEMNQAVQHAMDNEQQAVRALSQYQGELASSQQYLTQATAQAKQAEETWQQTLDASRFATQQAFTEALAHEPHIDQWQQHIADYQQTRLKLAQTVQDLEAALQQQSPPDISAISAQLATTEQQHAQLRDTLDNTHALYQRLHKAATDISALHTKNRELEQAYRIYGTLYDVTSGKTGSRISLHRFVLGVLLDDVLIQASGRLSLMSKGRYRLVRKTAGFKGAAGRGLDLSVEDSYTSGTRDVATLSGGESFMAALALALGLSDVVQSYSGGIRLDTLFIDEGFGSLDPESLDLAVQTLVDLQQHGRMIGVISHVSELKEQMAQRIDVQPSRHGSTVSVIGTMS</sequence>
<feature type="coiled-coil region" evidence="1">
    <location>
        <begin position="316"/>
        <end position="374"/>
    </location>
</feature>
<accession>A0A346NPE7</accession>
<dbReference type="KEGG" id="salm:D0Y50_14220"/>
<dbReference type="InterPro" id="IPR038729">
    <property type="entry name" value="Rad50/SbcC_AAA"/>
</dbReference>
<name>A0A346NPE7_9ALTE</name>
<dbReference type="PANTHER" id="PTHR32114:SF2">
    <property type="entry name" value="ABC TRANSPORTER ABCH.3"/>
    <property type="match status" value="1"/>
</dbReference>
<feature type="coiled-coil region" evidence="1">
    <location>
        <begin position="753"/>
        <end position="802"/>
    </location>
</feature>
<dbReference type="Pfam" id="PF13558">
    <property type="entry name" value="SbcC_Walker_B"/>
    <property type="match status" value="1"/>
</dbReference>
<dbReference type="GO" id="GO:0016887">
    <property type="term" value="F:ATP hydrolysis activity"/>
    <property type="evidence" value="ECO:0007669"/>
    <property type="project" value="InterPro"/>
</dbReference>
<reference evidence="4 5" key="1">
    <citation type="submission" date="2018-08" db="EMBL/GenBank/DDBJ databases">
        <title>Salinimonas sediminis sp. nov., a piezophilic bacterium isolated from a deep-sea sediment sample from the New Britain Trench.</title>
        <authorList>
            <person name="Cao J."/>
        </authorList>
    </citation>
    <scope>NUCLEOTIDE SEQUENCE [LARGE SCALE GENOMIC DNA]</scope>
    <source>
        <strain evidence="4 5">N102</strain>
    </source>
</reference>
<evidence type="ECO:0000256" key="2">
    <source>
        <dbReference type="SAM" id="MobiDB-lite"/>
    </source>
</evidence>
<dbReference type="GO" id="GO:0006302">
    <property type="term" value="P:double-strand break repair"/>
    <property type="evidence" value="ECO:0007669"/>
    <property type="project" value="InterPro"/>
</dbReference>
<feature type="coiled-coil region" evidence="1">
    <location>
        <begin position="235"/>
        <end position="269"/>
    </location>
</feature>
<feature type="region of interest" description="Disordered" evidence="2">
    <location>
        <begin position="459"/>
        <end position="482"/>
    </location>
</feature>
<dbReference type="InterPro" id="IPR027417">
    <property type="entry name" value="P-loop_NTPase"/>
</dbReference>
<feature type="compositionally biased region" description="Polar residues" evidence="2">
    <location>
        <begin position="459"/>
        <end position="469"/>
    </location>
</feature>
<dbReference type="SUPFAM" id="SSF52540">
    <property type="entry name" value="P-loop containing nucleoside triphosphate hydrolases"/>
    <property type="match status" value="1"/>
</dbReference>
<keyword evidence="5" id="KW-1185">Reference proteome</keyword>
<dbReference type="Gene3D" id="3.40.50.300">
    <property type="entry name" value="P-loop containing nucleotide triphosphate hydrolases"/>
    <property type="match status" value="2"/>
</dbReference>
<feature type="domain" description="Rad50/SbcC-type AAA" evidence="3">
    <location>
        <begin position="6"/>
        <end position="212"/>
    </location>
</feature>
<evidence type="ECO:0000313" key="4">
    <source>
        <dbReference type="EMBL" id="AXR07404.1"/>
    </source>
</evidence>
<dbReference type="Gene3D" id="1.10.287.1490">
    <property type="match status" value="1"/>
</dbReference>
<dbReference type="PANTHER" id="PTHR32114">
    <property type="entry name" value="ABC TRANSPORTER ABCH.3"/>
    <property type="match status" value="1"/>
</dbReference>
<evidence type="ECO:0000259" key="3">
    <source>
        <dbReference type="Pfam" id="PF13476"/>
    </source>
</evidence>
<protein>
    <submittedName>
        <fullName evidence="4">SMC family ATPase</fullName>
    </submittedName>
</protein>
<dbReference type="EMBL" id="CP031769">
    <property type="protein sequence ID" value="AXR07404.1"/>
    <property type="molecule type" value="Genomic_DNA"/>
</dbReference>
<feature type="coiled-coil region" evidence="1">
    <location>
        <begin position="544"/>
        <end position="600"/>
    </location>
</feature>
<organism evidence="4 5">
    <name type="scientific">Salinimonas sediminis</name>
    <dbReference type="NCBI Taxonomy" id="2303538"/>
    <lineage>
        <taxon>Bacteria</taxon>
        <taxon>Pseudomonadati</taxon>
        <taxon>Pseudomonadota</taxon>
        <taxon>Gammaproteobacteria</taxon>
        <taxon>Alteromonadales</taxon>
        <taxon>Alteromonadaceae</taxon>
        <taxon>Alteromonas/Salinimonas group</taxon>
        <taxon>Salinimonas</taxon>
    </lineage>
</organism>
<dbReference type="Pfam" id="PF13476">
    <property type="entry name" value="AAA_23"/>
    <property type="match status" value="1"/>
</dbReference>
<evidence type="ECO:0000313" key="5">
    <source>
        <dbReference type="Proteomes" id="UP000262073"/>
    </source>
</evidence>
<dbReference type="AlphaFoldDB" id="A0A346NPE7"/>
<feature type="coiled-coil region" evidence="1">
    <location>
        <begin position="665"/>
        <end position="720"/>
    </location>
</feature>
<dbReference type="OrthoDB" id="9795626at2"/>
<gene>
    <name evidence="4" type="ORF">D0Y50_14220</name>
</gene>
<keyword evidence="1" id="KW-0175">Coiled coil</keyword>
<feature type="compositionally biased region" description="Low complexity" evidence="2">
    <location>
        <begin position="470"/>
        <end position="481"/>
    </location>
</feature>
<evidence type="ECO:0000256" key="1">
    <source>
        <dbReference type="SAM" id="Coils"/>
    </source>
</evidence>
<dbReference type="RefSeq" id="WP_117317531.1">
    <property type="nucleotide sequence ID" value="NZ_CP031769.1"/>
</dbReference>
<proteinExistence type="predicted"/>